<comment type="caution">
    <text evidence="2">The sequence shown here is derived from an EMBL/GenBank/DDBJ whole genome shotgun (WGS) entry which is preliminary data.</text>
</comment>
<dbReference type="Proteomes" id="UP000299102">
    <property type="component" value="Unassembled WGS sequence"/>
</dbReference>
<evidence type="ECO:0000313" key="3">
    <source>
        <dbReference type="Proteomes" id="UP000299102"/>
    </source>
</evidence>
<gene>
    <name evidence="2" type="ORF">EVAR_86802_1</name>
</gene>
<dbReference type="AlphaFoldDB" id="A0A4C1VU13"/>
<organism evidence="2 3">
    <name type="scientific">Eumeta variegata</name>
    <name type="common">Bagworm moth</name>
    <name type="synonym">Eumeta japonica</name>
    <dbReference type="NCBI Taxonomy" id="151549"/>
    <lineage>
        <taxon>Eukaryota</taxon>
        <taxon>Metazoa</taxon>
        <taxon>Ecdysozoa</taxon>
        <taxon>Arthropoda</taxon>
        <taxon>Hexapoda</taxon>
        <taxon>Insecta</taxon>
        <taxon>Pterygota</taxon>
        <taxon>Neoptera</taxon>
        <taxon>Endopterygota</taxon>
        <taxon>Lepidoptera</taxon>
        <taxon>Glossata</taxon>
        <taxon>Ditrysia</taxon>
        <taxon>Tineoidea</taxon>
        <taxon>Psychidae</taxon>
        <taxon>Oiketicinae</taxon>
        <taxon>Eumeta</taxon>
    </lineage>
</organism>
<reference evidence="2 3" key="1">
    <citation type="journal article" date="2019" name="Commun. Biol.">
        <title>The bagworm genome reveals a unique fibroin gene that provides high tensile strength.</title>
        <authorList>
            <person name="Kono N."/>
            <person name="Nakamura H."/>
            <person name="Ohtoshi R."/>
            <person name="Tomita M."/>
            <person name="Numata K."/>
            <person name="Arakawa K."/>
        </authorList>
    </citation>
    <scope>NUCLEOTIDE SEQUENCE [LARGE SCALE GENOMIC DNA]</scope>
</reference>
<evidence type="ECO:0000313" key="2">
    <source>
        <dbReference type="EMBL" id="GBP41832.1"/>
    </source>
</evidence>
<accession>A0A4C1VU13</accession>
<proteinExistence type="predicted"/>
<evidence type="ECO:0000256" key="1">
    <source>
        <dbReference type="SAM" id="MobiDB-lite"/>
    </source>
</evidence>
<feature type="region of interest" description="Disordered" evidence="1">
    <location>
        <begin position="71"/>
        <end position="101"/>
    </location>
</feature>
<name>A0A4C1VU13_EUMVA</name>
<feature type="compositionally biased region" description="Polar residues" evidence="1">
    <location>
        <begin position="71"/>
        <end position="89"/>
    </location>
</feature>
<dbReference type="EMBL" id="BGZK01000407">
    <property type="protein sequence ID" value="GBP41832.1"/>
    <property type="molecule type" value="Genomic_DNA"/>
</dbReference>
<protein>
    <submittedName>
        <fullName evidence="2">Uncharacterized protein</fullName>
    </submittedName>
</protein>
<feature type="region of interest" description="Disordered" evidence="1">
    <location>
        <begin position="1"/>
        <end position="22"/>
    </location>
</feature>
<keyword evidence="3" id="KW-1185">Reference proteome</keyword>
<sequence length="101" mass="11720">MERVRVDQANQSSRKDLAQQVSLGNQVNLVSQGNRVNRDNRANRVNRDNQANRVTIVTSLKEKRMTVEMIKQQTVHRNQKNPENQSLQRNLALRVNLDDQT</sequence>